<dbReference type="Proteomes" id="UP001107558">
    <property type="component" value="Chromosome 4"/>
</dbReference>
<accession>A0A9J6BE86</accession>
<dbReference type="EMBL" id="JADBJN010000004">
    <property type="protein sequence ID" value="KAG5667846.1"/>
    <property type="molecule type" value="Genomic_DNA"/>
</dbReference>
<dbReference type="InterPro" id="IPR036770">
    <property type="entry name" value="Ankyrin_rpt-contain_sf"/>
</dbReference>
<keyword evidence="3" id="KW-1185">Reference proteome</keyword>
<keyword evidence="1" id="KW-0472">Membrane</keyword>
<protein>
    <recommendedName>
        <fullName evidence="4">Ankyrin repeat protein</fullName>
    </recommendedName>
</protein>
<evidence type="ECO:0000313" key="2">
    <source>
        <dbReference type="EMBL" id="KAG5667846.1"/>
    </source>
</evidence>
<dbReference type="OrthoDB" id="10454237at2759"/>
<dbReference type="InterPro" id="IPR002110">
    <property type="entry name" value="Ankyrin_rpt"/>
</dbReference>
<organism evidence="2 3">
    <name type="scientific">Polypedilum vanderplanki</name>
    <name type="common">Sleeping chironomid midge</name>
    <dbReference type="NCBI Taxonomy" id="319348"/>
    <lineage>
        <taxon>Eukaryota</taxon>
        <taxon>Metazoa</taxon>
        <taxon>Ecdysozoa</taxon>
        <taxon>Arthropoda</taxon>
        <taxon>Hexapoda</taxon>
        <taxon>Insecta</taxon>
        <taxon>Pterygota</taxon>
        <taxon>Neoptera</taxon>
        <taxon>Endopterygota</taxon>
        <taxon>Diptera</taxon>
        <taxon>Nematocera</taxon>
        <taxon>Chironomoidea</taxon>
        <taxon>Chironomidae</taxon>
        <taxon>Chironominae</taxon>
        <taxon>Polypedilum</taxon>
        <taxon>Polypedilum</taxon>
    </lineage>
</organism>
<comment type="caution">
    <text evidence="2">The sequence shown here is derived from an EMBL/GenBank/DDBJ whole genome shotgun (WGS) entry which is preliminary data.</text>
</comment>
<keyword evidence="1" id="KW-1133">Transmembrane helix</keyword>
<dbReference type="SUPFAM" id="SSF48403">
    <property type="entry name" value="Ankyrin repeat"/>
    <property type="match status" value="1"/>
</dbReference>
<dbReference type="Gene3D" id="1.25.40.20">
    <property type="entry name" value="Ankyrin repeat-containing domain"/>
    <property type="match status" value="1"/>
</dbReference>
<dbReference type="AlphaFoldDB" id="A0A9J6BE86"/>
<evidence type="ECO:0000313" key="3">
    <source>
        <dbReference type="Proteomes" id="UP001107558"/>
    </source>
</evidence>
<evidence type="ECO:0000256" key="1">
    <source>
        <dbReference type="SAM" id="Phobius"/>
    </source>
</evidence>
<keyword evidence="1" id="KW-0812">Transmembrane</keyword>
<sequence>MPQRSINSKYIIELPYSSDQSANILAGTAYKLVRISSNDDHSHPTMREAIDLITSETFSTNFLKANRAFVINIQCRGSLLPLNAAQVTQLQCYKDRSMIFFFESKESGFCCLYKDKNILKFITNVSKIFIEEFRESEFSFELMLRALRSNYCGKFNGKLLETQLSVAPLDDEWRLIYLAVLSNNLLCIRFLQLFENFLASIDNFSINLLQSAVQSCDYDSLLALFDLNFESQKEMKLKINKKLLNIKDENGFNLLMIAVDSKNVDATRFLLNLEYFDVNEGVDESITPASLACKTNNSTILLMLLQNDSKYPKNYLKIQKTQELEMFCKKIAEFHRSIATGDLRSARDFICSLKLQYYYNEQNKSAAMTAIENRQFKIYEILLINKSSLAPHEDPSTLNLDFNDKKHLRIIHDRYSNPLYEKCVLDVEKKIQSVNIAEKNRQKFQFELSQALNCLYDVEIFRPVLQIVAASEIKILVDFDRNSVKCLDPSESASTRGYYANDTIYIGSKELLFDNLRHLFLATIIHEMTHFVIDFLYQNFCRPFVAGDEKREKDFREVVEACRRVSAKEKIVDVVFSYHESLHYSELIVRPNHLIAHYYDNEEMQKECEKNFPELFAFYKERIYGDMLNRLESMEGRDLRGLGWSRKRKYADNIYKDRVVDHETEILIDNFEIDEKFERKEKKLFWKILFVIFFSLVFIFGLFALKFSQNSENIYAVNFDNIEHGQNLAYNNAGNQKIENFNSKDVKILKNFEKNLKESGNLHQILSVFNENESFIPHLNFSSCSISTHPNLNFIFNKNISALKNHNDQIKNSKSDLKNFWKFNEKCNFLTLAIEKSENDFDFIENVFNVAELTFDDCENNLKIILVKTLKHLKDENFKGDKIVNFLKEKLNKLLNVSERRNYLNGNLELDEKNC</sequence>
<evidence type="ECO:0008006" key="4">
    <source>
        <dbReference type="Google" id="ProtNLM"/>
    </source>
</evidence>
<feature type="transmembrane region" description="Helical" evidence="1">
    <location>
        <begin position="684"/>
        <end position="705"/>
    </location>
</feature>
<reference evidence="2" key="1">
    <citation type="submission" date="2021-03" db="EMBL/GenBank/DDBJ databases">
        <title>Chromosome level genome of the anhydrobiotic midge Polypedilum vanderplanki.</title>
        <authorList>
            <person name="Yoshida Y."/>
            <person name="Kikawada T."/>
            <person name="Gusev O."/>
        </authorList>
    </citation>
    <scope>NUCLEOTIDE SEQUENCE</scope>
    <source>
        <strain evidence="2">NIAS01</strain>
        <tissue evidence="2">Whole body or cell culture</tissue>
    </source>
</reference>
<proteinExistence type="predicted"/>
<gene>
    <name evidence="2" type="ORF">PVAND_015815</name>
</gene>
<dbReference type="SMART" id="SM00248">
    <property type="entry name" value="ANK"/>
    <property type="match status" value="3"/>
</dbReference>
<name>A0A9J6BE86_POLVA</name>